<dbReference type="CDD" id="cd00130">
    <property type="entry name" value="PAS"/>
    <property type="match status" value="1"/>
</dbReference>
<dbReference type="PROSITE" id="PS50112">
    <property type="entry name" value="PAS"/>
    <property type="match status" value="1"/>
</dbReference>
<sequence>MMNHPSSSSPAQSYNVPSSMRSAHMYAGGMPLVNGVNGQLQNMQISPLAAQQAMSAGGLIGDPNNNPILDASVIMSMGMAGEDGMPLDPQLCTGGDQFGPLSVTAPPTSMMTEYGNLGGGSTLTEFTKRRNWSQRILEELQDFLHILSPTGKMVYASPSSKALTGFGPEELLGKFITEFIHPDDSGLFVREFNSSIATGQPLRLFYRFQKNDGTWAIFETNGHPHIGEAPQYSPSSLQSVCKGFFMMSRPYPTRNAALLDSFLEHKIENERLLKRISELRKEEFEDHQQQQRQRQQHHATVSRADSGTAGSSMASNVGNDNPMATTPNSSDPMPPPAKPPQSNTALTRQNLDRMEATNHAKADSIRDKMARFEGDTPMDTIEMLTGLRYREGERSKGISTGDTSPALIRGDAGVPIPIDKESRHTSEKKKKQKIADEYVCTDCGTLDSPEWRKGPKGPKTLCNACGLRWAKKEKKRNAGSVSLPAGSTGSLVG</sequence>
<feature type="compositionally biased region" description="Basic and acidic residues" evidence="5">
    <location>
        <begin position="356"/>
        <end position="374"/>
    </location>
</feature>
<evidence type="ECO:0000259" key="6">
    <source>
        <dbReference type="PROSITE" id="PS50112"/>
    </source>
</evidence>
<evidence type="ECO:0000313" key="9">
    <source>
        <dbReference type="Proteomes" id="UP001412239"/>
    </source>
</evidence>
<dbReference type="Pfam" id="PF00320">
    <property type="entry name" value="GATA"/>
    <property type="match status" value="1"/>
</dbReference>
<dbReference type="PANTHER" id="PTHR47255">
    <property type="entry name" value="GATA TRANSCRIPTION FACTOR 22-RELATED"/>
    <property type="match status" value="1"/>
</dbReference>
<dbReference type="SMART" id="SM00401">
    <property type="entry name" value="ZnF_GATA"/>
    <property type="match status" value="1"/>
</dbReference>
<accession>A0A292Q606</accession>
<dbReference type="GO" id="GO:0043565">
    <property type="term" value="F:sequence-specific DNA binding"/>
    <property type="evidence" value="ECO:0007669"/>
    <property type="project" value="InterPro"/>
</dbReference>
<keyword evidence="1" id="KW-0479">Metal-binding</keyword>
<keyword evidence="9" id="KW-1185">Reference proteome</keyword>
<feature type="region of interest" description="Disordered" evidence="5">
    <location>
        <begin position="356"/>
        <end position="377"/>
    </location>
</feature>
<dbReference type="GO" id="GO:0008270">
    <property type="term" value="F:zinc ion binding"/>
    <property type="evidence" value="ECO:0007669"/>
    <property type="project" value="UniProtKB-KW"/>
</dbReference>
<organism evidence="8 9">
    <name type="scientific">Tuber aestivum</name>
    <name type="common">summer truffle</name>
    <dbReference type="NCBI Taxonomy" id="59557"/>
    <lineage>
        <taxon>Eukaryota</taxon>
        <taxon>Fungi</taxon>
        <taxon>Dikarya</taxon>
        <taxon>Ascomycota</taxon>
        <taxon>Pezizomycotina</taxon>
        <taxon>Pezizomycetes</taxon>
        <taxon>Pezizales</taxon>
        <taxon>Tuberaceae</taxon>
        <taxon>Tuber</taxon>
    </lineage>
</organism>
<dbReference type="PANTHER" id="PTHR47255:SF4">
    <property type="entry name" value="GATA ZINC FINGER DOMAIN-CONTAINING PROTEIN 12"/>
    <property type="match status" value="1"/>
</dbReference>
<dbReference type="NCBIfam" id="TIGR00229">
    <property type="entry name" value="sensory_box"/>
    <property type="match status" value="1"/>
</dbReference>
<dbReference type="InterPro" id="IPR000679">
    <property type="entry name" value="Znf_GATA"/>
</dbReference>
<feature type="region of interest" description="Disordered" evidence="5">
    <location>
        <begin position="473"/>
        <end position="493"/>
    </location>
</feature>
<feature type="domain" description="GATA-type" evidence="7">
    <location>
        <begin position="440"/>
        <end position="467"/>
    </location>
</feature>
<gene>
    <name evidence="8" type="ORF">GSTUAT00000799001</name>
</gene>
<dbReference type="GO" id="GO:0006355">
    <property type="term" value="P:regulation of DNA-templated transcription"/>
    <property type="evidence" value="ECO:0007669"/>
    <property type="project" value="InterPro"/>
</dbReference>
<dbReference type="Proteomes" id="UP001412239">
    <property type="component" value="Unassembled WGS sequence"/>
</dbReference>
<dbReference type="SUPFAM" id="SSF57716">
    <property type="entry name" value="Glucocorticoid receptor-like (DNA-binding domain)"/>
    <property type="match status" value="1"/>
</dbReference>
<protein>
    <submittedName>
        <fullName evidence="8">Uncharacterized protein</fullName>
    </submittedName>
</protein>
<dbReference type="SUPFAM" id="SSF55785">
    <property type="entry name" value="PYP-like sensor domain (PAS domain)"/>
    <property type="match status" value="1"/>
</dbReference>
<reference evidence="8" key="1">
    <citation type="submission" date="2015-10" db="EMBL/GenBank/DDBJ databases">
        <authorList>
            <person name="Regsiter A."/>
            <person name="william w."/>
        </authorList>
    </citation>
    <scope>NUCLEOTIDE SEQUENCE</scope>
    <source>
        <strain evidence="8">Montdore</strain>
    </source>
</reference>
<dbReference type="InterPro" id="IPR013088">
    <property type="entry name" value="Znf_NHR/GATA"/>
</dbReference>
<proteinExistence type="predicted"/>
<dbReference type="AlphaFoldDB" id="A0A292Q606"/>
<dbReference type="SMART" id="SM00091">
    <property type="entry name" value="PAS"/>
    <property type="match status" value="1"/>
</dbReference>
<keyword evidence="2 4" id="KW-0863">Zinc-finger</keyword>
<dbReference type="Gene3D" id="3.30.450.20">
    <property type="entry name" value="PAS domain"/>
    <property type="match status" value="1"/>
</dbReference>
<dbReference type="PROSITE" id="PS50114">
    <property type="entry name" value="GATA_ZN_FINGER_2"/>
    <property type="match status" value="1"/>
</dbReference>
<feature type="region of interest" description="Disordered" evidence="5">
    <location>
        <begin position="283"/>
        <end position="344"/>
    </location>
</feature>
<dbReference type="Pfam" id="PF08447">
    <property type="entry name" value="PAS_3"/>
    <property type="match status" value="1"/>
</dbReference>
<evidence type="ECO:0000256" key="4">
    <source>
        <dbReference type="PROSITE-ProRule" id="PRU00094"/>
    </source>
</evidence>
<feature type="region of interest" description="Disordered" evidence="5">
    <location>
        <begin position="394"/>
        <end position="430"/>
    </location>
</feature>
<evidence type="ECO:0000256" key="3">
    <source>
        <dbReference type="ARBA" id="ARBA00022833"/>
    </source>
</evidence>
<dbReference type="Gene3D" id="3.30.50.10">
    <property type="entry name" value="Erythroid Transcription Factor GATA-1, subunit A"/>
    <property type="match status" value="1"/>
</dbReference>
<evidence type="ECO:0000256" key="1">
    <source>
        <dbReference type="ARBA" id="ARBA00022723"/>
    </source>
</evidence>
<feature type="compositionally biased region" description="Polar residues" evidence="5">
    <location>
        <begin position="303"/>
        <end position="326"/>
    </location>
</feature>
<dbReference type="PROSITE" id="PS00344">
    <property type="entry name" value="GATA_ZN_FINGER_1"/>
    <property type="match status" value="1"/>
</dbReference>
<dbReference type="InterPro" id="IPR000014">
    <property type="entry name" value="PAS"/>
</dbReference>
<dbReference type="CDD" id="cd00202">
    <property type="entry name" value="ZnF_GATA"/>
    <property type="match status" value="1"/>
</dbReference>
<keyword evidence="3" id="KW-0862">Zinc</keyword>
<dbReference type="InterPro" id="IPR013655">
    <property type="entry name" value="PAS_fold_3"/>
</dbReference>
<name>A0A292Q606_9PEZI</name>
<feature type="domain" description="PAS" evidence="6">
    <location>
        <begin position="129"/>
        <end position="199"/>
    </location>
</feature>
<dbReference type="EMBL" id="LN890950">
    <property type="protein sequence ID" value="CUS15179.1"/>
    <property type="molecule type" value="Genomic_DNA"/>
</dbReference>
<evidence type="ECO:0000256" key="5">
    <source>
        <dbReference type="SAM" id="MobiDB-lite"/>
    </source>
</evidence>
<dbReference type="InterPro" id="IPR035965">
    <property type="entry name" value="PAS-like_dom_sf"/>
</dbReference>
<evidence type="ECO:0000256" key="2">
    <source>
        <dbReference type="ARBA" id="ARBA00022771"/>
    </source>
</evidence>
<evidence type="ECO:0000259" key="7">
    <source>
        <dbReference type="PROSITE" id="PS50114"/>
    </source>
</evidence>
<dbReference type="InterPro" id="IPR052138">
    <property type="entry name" value="GATA_ZnFinger_Domain"/>
</dbReference>
<evidence type="ECO:0000313" key="8">
    <source>
        <dbReference type="EMBL" id="CUS15179.1"/>
    </source>
</evidence>